<keyword evidence="3" id="KW-1133">Transmembrane helix</keyword>
<keyword evidence="2" id="KW-0812">Transmembrane</keyword>
<dbReference type="Pfam" id="PF01943">
    <property type="entry name" value="Polysacc_synt"/>
    <property type="match status" value="1"/>
</dbReference>
<dbReference type="InterPro" id="IPR002797">
    <property type="entry name" value="Polysacc_synth"/>
</dbReference>
<protein>
    <submittedName>
        <fullName evidence="5">Colanic acid exporter</fullName>
    </submittedName>
</protein>
<comment type="subcellular location">
    <subcellularLocation>
        <location evidence="1">Membrane</location>
        <topology evidence="1">Multi-pass membrane protein</topology>
    </subcellularLocation>
</comment>
<sequence>MSITRSKPLLNMIWLSGDSIIRLGFGFLISVWLARYMGPNEFGLYNYAIAIIAIFTAVASLGMNGVTVRELVSKPDNSDVIMGSSFLLQISGSILACFLVVIFTLLLRPHEYDVLLVVVIMLPSVLFRSSDIIKYWFESNVTSKHTVIAQNIAFFISCALKITVILLKGSYLLISLTVSIEALFVAIILFYIYYKKTSKIKWKVDSKECKQLLSQSWPLIFSGLALMLYMRMDQIMIGNLIDNTAVGVYSVAVKMIEVWYFFPIAIVSSFFPKIIKSKEKGEEVYNAKMQLLYDALVIIGLLLAIFITFVSSYIIIFFFGEKYSSSIDVIKIYAWVSIFYFLSSASGRWYINEKLQMFALTRNLLGLLVGAALNYILIPIYGIVGSAYATLIAYFCAAYLFDVSNRKTRISFYQKSKALWIPGAIFRLRKSLLNKGLV</sequence>
<gene>
    <name evidence="5" type="ORF">NCTC13038_03871</name>
</gene>
<dbReference type="EMBL" id="CAADJG010000002">
    <property type="protein sequence ID" value="VFS78339.1"/>
    <property type="molecule type" value="Genomic_DNA"/>
</dbReference>
<organism evidence="5 6">
    <name type="scientific">Raoultella terrigena</name>
    <name type="common">Klebsiella terrigena</name>
    <dbReference type="NCBI Taxonomy" id="577"/>
    <lineage>
        <taxon>Bacteria</taxon>
        <taxon>Pseudomonadati</taxon>
        <taxon>Pseudomonadota</taxon>
        <taxon>Gammaproteobacteria</taxon>
        <taxon>Enterobacterales</taxon>
        <taxon>Enterobacteriaceae</taxon>
        <taxon>Klebsiella/Raoultella group</taxon>
        <taxon>Raoultella</taxon>
    </lineage>
</organism>
<evidence type="ECO:0000256" key="3">
    <source>
        <dbReference type="ARBA" id="ARBA00022989"/>
    </source>
</evidence>
<evidence type="ECO:0000256" key="1">
    <source>
        <dbReference type="ARBA" id="ARBA00004141"/>
    </source>
</evidence>
<dbReference type="GO" id="GO:0016020">
    <property type="term" value="C:membrane"/>
    <property type="evidence" value="ECO:0007669"/>
    <property type="project" value="UniProtKB-SubCell"/>
</dbReference>
<keyword evidence="4" id="KW-0472">Membrane</keyword>
<proteinExistence type="predicted"/>
<dbReference type="PANTHER" id="PTHR43424:SF1">
    <property type="entry name" value="LOCUS PUTATIVE PROTEIN 1-RELATED"/>
    <property type="match status" value="1"/>
</dbReference>
<dbReference type="GeneID" id="57503938"/>
<evidence type="ECO:0000256" key="4">
    <source>
        <dbReference type="ARBA" id="ARBA00023136"/>
    </source>
</evidence>
<accession>A0A485CAX3</accession>
<dbReference type="AlphaFoldDB" id="A0A485CAX3"/>
<dbReference type="RefSeq" id="WP_134526995.1">
    <property type="nucleotide sequence ID" value="NZ_BJNO01000003.1"/>
</dbReference>
<dbReference type="InterPro" id="IPR052556">
    <property type="entry name" value="PolySynth_Transporter"/>
</dbReference>
<name>A0A485CAX3_RAOTE</name>
<reference evidence="5 6" key="1">
    <citation type="submission" date="2019-03" db="EMBL/GenBank/DDBJ databases">
        <authorList>
            <consortium name="Pathogen Informatics"/>
        </authorList>
    </citation>
    <scope>NUCLEOTIDE SEQUENCE [LARGE SCALE GENOMIC DNA]</scope>
    <source>
        <strain evidence="5 6">NCTC13038</strain>
    </source>
</reference>
<dbReference type="CDD" id="cd13128">
    <property type="entry name" value="MATE_Wzx_like"/>
    <property type="match status" value="1"/>
</dbReference>
<evidence type="ECO:0000256" key="2">
    <source>
        <dbReference type="ARBA" id="ARBA00022692"/>
    </source>
</evidence>
<evidence type="ECO:0000313" key="6">
    <source>
        <dbReference type="Proteomes" id="UP000332594"/>
    </source>
</evidence>
<evidence type="ECO:0000313" key="5">
    <source>
        <dbReference type="EMBL" id="VFS78339.1"/>
    </source>
</evidence>
<dbReference type="PANTHER" id="PTHR43424">
    <property type="entry name" value="LOCUS PUTATIVE PROTEIN 1-RELATED"/>
    <property type="match status" value="1"/>
</dbReference>
<dbReference type="Proteomes" id="UP000332594">
    <property type="component" value="Unassembled WGS sequence"/>
</dbReference>